<dbReference type="AlphaFoldDB" id="A0AA95BWP6"/>
<gene>
    <name evidence="2" type="ORF">NXW23_20540</name>
    <name evidence="1" type="ORF">Q4469_19580</name>
</gene>
<name>A0AA95BWP6_9BACE</name>
<organism evidence="2 3">
    <name type="scientific">Bacteroides caccae</name>
    <dbReference type="NCBI Taxonomy" id="47678"/>
    <lineage>
        <taxon>Bacteria</taxon>
        <taxon>Pseudomonadati</taxon>
        <taxon>Bacteroidota</taxon>
        <taxon>Bacteroidia</taxon>
        <taxon>Bacteroidales</taxon>
        <taxon>Bacteroidaceae</taxon>
        <taxon>Bacteroides</taxon>
    </lineage>
</organism>
<dbReference type="EMBL" id="JAUONL010000023">
    <property type="protein sequence ID" value="MDO6359847.1"/>
    <property type="molecule type" value="Genomic_DNA"/>
</dbReference>
<evidence type="ECO:0000313" key="1">
    <source>
        <dbReference type="EMBL" id="MDO6359847.1"/>
    </source>
</evidence>
<dbReference type="Proteomes" id="UP001170023">
    <property type="component" value="Unassembled WGS sequence"/>
</dbReference>
<accession>A0AA95BWP6</accession>
<reference evidence="2" key="1">
    <citation type="submission" date="2022-08" db="EMBL/GenBank/DDBJ databases">
        <title>Genome Sequencing of Bacteroides fragilis Group Isolates with Nanopore Technology.</title>
        <authorList>
            <person name="Tisza M.J."/>
            <person name="Smith D."/>
            <person name="Dekker J.P."/>
        </authorList>
    </citation>
    <scope>NUCLEOTIDE SEQUENCE</scope>
    <source>
        <strain evidence="2">BFG-474</strain>
    </source>
</reference>
<dbReference type="RefSeq" id="WP_004323217.1">
    <property type="nucleotide sequence ID" value="NZ_CACRTB010000011.1"/>
</dbReference>
<protein>
    <submittedName>
        <fullName evidence="2">Uncharacterized protein</fullName>
    </submittedName>
</protein>
<evidence type="ECO:0000313" key="3">
    <source>
        <dbReference type="Proteomes" id="UP001060260"/>
    </source>
</evidence>
<reference evidence="1" key="2">
    <citation type="submission" date="2023-07" db="EMBL/GenBank/DDBJ databases">
        <title>Whole Genome Sequencing of Colonoscopy isolates.</title>
        <authorList>
            <person name="Surve S.V."/>
            <person name="Valls R.A."/>
            <person name="Barrak K.E."/>
            <person name="Gardner T.B."/>
            <person name="O'Toole G.A."/>
        </authorList>
    </citation>
    <scope>NUCLEOTIDE SEQUENCE</scope>
    <source>
        <strain evidence="1">GP0119</strain>
    </source>
</reference>
<dbReference type="EMBL" id="CP103166">
    <property type="protein sequence ID" value="UVQ96632.1"/>
    <property type="molecule type" value="Genomic_DNA"/>
</dbReference>
<dbReference type="Proteomes" id="UP001060260">
    <property type="component" value="Chromosome"/>
</dbReference>
<proteinExistence type="predicted"/>
<evidence type="ECO:0000313" key="2">
    <source>
        <dbReference type="EMBL" id="UVQ96632.1"/>
    </source>
</evidence>
<sequence length="56" mass="6084">MQAEKSAFFICQTSVMPLLGGKGTGLPRIRVKAALRAGRLKENHPRCAPVFSFAKP</sequence>